<feature type="region of interest" description="Disordered" evidence="1">
    <location>
        <begin position="35"/>
        <end position="70"/>
    </location>
</feature>
<proteinExistence type="predicted"/>
<reference evidence="3" key="1">
    <citation type="submission" date="2022-01" db="EMBL/GenBank/DDBJ databases">
        <authorList>
            <person name="King R."/>
        </authorList>
    </citation>
    <scope>NUCLEOTIDE SEQUENCE</scope>
</reference>
<evidence type="ECO:0000313" key="3">
    <source>
        <dbReference type="EMBL" id="CAH1402205.1"/>
    </source>
</evidence>
<dbReference type="EMBL" id="OV725081">
    <property type="protein sequence ID" value="CAH1402205.1"/>
    <property type="molecule type" value="Genomic_DNA"/>
</dbReference>
<feature type="compositionally biased region" description="Basic and acidic residues" evidence="1">
    <location>
        <begin position="45"/>
        <end position="55"/>
    </location>
</feature>
<dbReference type="OrthoDB" id="10362051at2759"/>
<protein>
    <submittedName>
        <fullName evidence="3">Uncharacterized protein</fullName>
    </submittedName>
</protein>
<organism evidence="3 4">
    <name type="scientific">Nezara viridula</name>
    <name type="common">Southern green stink bug</name>
    <name type="synonym">Cimex viridulus</name>
    <dbReference type="NCBI Taxonomy" id="85310"/>
    <lineage>
        <taxon>Eukaryota</taxon>
        <taxon>Metazoa</taxon>
        <taxon>Ecdysozoa</taxon>
        <taxon>Arthropoda</taxon>
        <taxon>Hexapoda</taxon>
        <taxon>Insecta</taxon>
        <taxon>Pterygota</taxon>
        <taxon>Neoptera</taxon>
        <taxon>Paraneoptera</taxon>
        <taxon>Hemiptera</taxon>
        <taxon>Heteroptera</taxon>
        <taxon>Panheteroptera</taxon>
        <taxon>Pentatomomorpha</taxon>
        <taxon>Pentatomoidea</taxon>
        <taxon>Pentatomidae</taxon>
        <taxon>Pentatominae</taxon>
        <taxon>Nezara</taxon>
    </lineage>
</organism>
<feature type="signal peptide" evidence="2">
    <location>
        <begin position="1"/>
        <end position="29"/>
    </location>
</feature>
<gene>
    <name evidence="3" type="ORF">NEZAVI_LOCUS11074</name>
</gene>
<keyword evidence="2" id="KW-0732">Signal</keyword>
<keyword evidence="4" id="KW-1185">Reference proteome</keyword>
<accession>A0A9P0MRQ9</accession>
<dbReference type="AlphaFoldDB" id="A0A9P0MRQ9"/>
<feature type="chain" id="PRO_5040284696" evidence="2">
    <location>
        <begin position="30"/>
        <end position="201"/>
    </location>
</feature>
<evidence type="ECO:0000256" key="1">
    <source>
        <dbReference type="SAM" id="MobiDB-lite"/>
    </source>
</evidence>
<sequence length="201" mass="22792">MSRSLISVPTEMLFREFLILSACLVLAATKRIPFHNDPEESTEEPDVKTTPKPDVKPTPNPDVKPPEPTIPPSIIDNLLENILYIPITDIRGQVIGYYTYIPNFHQIVAFPYGFNGHILLTLRQRGLIPIYDIYGRFWGFFATSLGGSQQPDVKTLATNLFIHGLYPVQNGKGQIIAIYKIHRNYPASYHITFQPNQEKVV</sequence>
<dbReference type="Proteomes" id="UP001152798">
    <property type="component" value="Chromosome 5"/>
</dbReference>
<name>A0A9P0MRQ9_NEZVI</name>
<feature type="compositionally biased region" description="Pro residues" evidence="1">
    <location>
        <begin position="56"/>
        <end position="70"/>
    </location>
</feature>
<evidence type="ECO:0000313" key="4">
    <source>
        <dbReference type="Proteomes" id="UP001152798"/>
    </source>
</evidence>
<evidence type="ECO:0000256" key="2">
    <source>
        <dbReference type="SAM" id="SignalP"/>
    </source>
</evidence>